<dbReference type="OrthoDB" id="9815592at2"/>
<proteinExistence type="inferred from homology"/>
<evidence type="ECO:0000256" key="2">
    <source>
        <dbReference type="ARBA" id="ARBA00022679"/>
    </source>
</evidence>
<dbReference type="Proteomes" id="UP000236286">
    <property type="component" value="Unassembled WGS sequence"/>
</dbReference>
<dbReference type="Gene3D" id="2.160.10.10">
    <property type="entry name" value="Hexapeptide repeat proteins"/>
    <property type="match status" value="1"/>
</dbReference>
<dbReference type="InterPro" id="IPR011004">
    <property type="entry name" value="Trimer_LpxA-like_sf"/>
</dbReference>
<dbReference type="PANTHER" id="PTHR23416">
    <property type="entry name" value="SIALIC ACID SYNTHASE-RELATED"/>
    <property type="match status" value="1"/>
</dbReference>
<dbReference type="GO" id="GO:0005829">
    <property type="term" value="C:cytosol"/>
    <property type="evidence" value="ECO:0007669"/>
    <property type="project" value="TreeGrafter"/>
</dbReference>
<keyword evidence="3" id="KW-0812">Transmembrane</keyword>
<evidence type="ECO:0000256" key="1">
    <source>
        <dbReference type="ARBA" id="ARBA00007274"/>
    </source>
</evidence>
<keyword evidence="2 4" id="KW-0808">Transferase</keyword>
<dbReference type="InterPro" id="IPR051159">
    <property type="entry name" value="Hexapeptide_acetyltransf"/>
</dbReference>
<comment type="caution">
    <text evidence="4">The sequence shown here is derived from an EMBL/GenBank/DDBJ whole genome shotgun (WGS) entry which is preliminary data.</text>
</comment>
<name>A0A2J7TGT0_METSI</name>
<dbReference type="SUPFAM" id="SSF51161">
    <property type="entry name" value="Trimeric LpxA-like enzymes"/>
    <property type="match status" value="1"/>
</dbReference>
<keyword evidence="3" id="KW-1133">Transmembrane helix</keyword>
<evidence type="ECO:0000256" key="3">
    <source>
        <dbReference type="SAM" id="Phobius"/>
    </source>
</evidence>
<evidence type="ECO:0000313" key="4">
    <source>
        <dbReference type="EMBL" id="PNG25959.1"/>
    </source>
</evidence>
<dbReference type="RefSeq" id="WP_102843644.1">
    <property type="nucleotide sequence ID" value="NZ_PDZR01000010.1"/>
</dbReference>
<feature type="transmembrane region" description="Helical" evidence="3">
    <location>
        <begin position="27"/>
        <end position="44"/>
    </location>
</feature>
<comment type="similarity">
    <text evidence="1">Belongs to the transferase hexapeptide repeat family.</text>
</comment>
<sequence>MKILDARSTRPLEGGPTYSIANRAFRASWMLTWLLLASWTPPLMHGWRRMLLRLFGAKIAPNAAVYGSVKIWYPPHLDVGRFAVLGPGVNIYCVEKITIHDYAIVSQGANLCSAGHDVEDVFFQTVARPVTVGRRAWVAAEAFVGPGVTLGEGAVLGARGCAFRDLAPWTIYGGNPARILKPRSLRFDEDGASENIARAAE</sequence>
<organism evidence="4 5">
    <name type="scientific">Methylocella silvestris</name>
    <dbReference type="NCBI Taxonomy" id="199596"/>
    <lineage>
        <taxon>Bacteria</taxon>
        <taxon>Pseudomonadati</taxon>
        <taxon>Pseudomonadota</taxon>
        <taxon>Alphaproteobacteria</taxon>
        <taxon>Hyphomicrobiales</taxon>
        <taxon>Beijerinckiaceae</taxon>
        <taxon>Methylocella</taxon>
    </lineage>
</organism>
<dbReference type="GO" id="GO:0008374">
    <property type="term" value="F:O-acyltransferase activity"/>
    <property type="evidence" value="ECO:0007669"/>
    <property type="project" value="TreeGrafter"/>
</dbReference>
<accession>A0A2J7TGT0</accession>
<dbReference type="AlphaFoldDB" id="A0A2J7TGT0"/>
<keyword evidence="3" id="KW-0472">Membrane</keyword>
<evidence type="ECO:0000313" key="5">
    <source>
        <dbReference type="Proteomes" id="UP000236286"/>
    </source>
</evidence>
<dbReference type="EMBL" id="PDZR01000010">
    <property type="protein sequence ID" value="PNG25959.1"/>
    <property type="molecule type" value="Genomic_DNA"/>
</dbReference>
<gene>
    <name evidence="4" type="ORF">CR492_10185</name>
</gene>
<reference evidence="4 5" key="1">
    <citation type="submission" date="2017-10" db="EMBL/GenBank/DDBJ databases">
        <title>Genome announcement of Methylocella silvestris TVC from permafrost.</title>
        <authorList>
            <person name="Wang J."/>
            <person name="Geng K."/>
            <person name="Ul-Haque F."/>
            <person name="Crombie A.T."/>
            <person name="Street L.E."/>
            <person name="Wookey P.A."/>
            <person name="Murrell J.C."/>
            <person name="Pratscher J."/>
        </authorList>
    </citation>
    <scope>NUCLEOTIDE SEQUENCE [LARGE SCALE GENOMIC DNA]</scope>
    <source>
        <strain evidence="4 5">TVC</strain>
    </source>
</reference>
<protein>
    <submittedName>
        <fullName evidence="4">Putative colanic acid biosynthesis acetyltransferase</fullName>
    </submittedName>
</protein>
<dbReference type="PANTHER" id="PTHR23416:SF23">
    <property type="entry name" value="ACETYLTRANSFERASE C18B11.09C-RELATED"/>
    <property type="match status" value="1"/>
</dbReference>